<keyword evidence="4 9" id="KW-0032">Aminotransferase</keyword>
<dbReference type="GO" id="GO:0006487">
    <property type="term" value="P:protein N-linked glycosylation"/>
    <property type="evidence" value="ECO:0007669"/>
    <property type="project" value="TreeGrafter"/>
</dbReference>
<accession>A0A222E1D1</accession>
<evidence type="ECO:0000313" key="9">
    <source>
        <dbReference type="EMBL" id="ASP20029.1"/>
    </source>
</evidence>
<dbReference type="GO" id="GO:0004360">
    <property type="term" value="F:glutamine-fructose-6-phosphate transaminase (isomerizing) activity"/>
    <property type="evidence" value="ECO:0007669"/>
    <property type="project" value="UniProtKB-EC"/>
</dbReference>
<reference evidence="9 10" key="1">
    <citation type="submission" date="2017-07" db="EMBL/GenBank/DDBJ databases">
        <title>Genome Sequence of Antarctobacter heliothermus Strain SMS3 Isolated from a culture of the Diatom Skeletonema marinoi.</title>
        <authorList>
            <person name="Topel M."/>
            <person name="Pinder M.I.M."/>
            <person name="Johansson O.N."/>
            <person name="Kourtchenko O."/>
            <person name="Godhe A."/>
            <person name="Clarke A.K."/>
        </authorList>
    </citation>
    <scope>NUCLEOTIDE SEQUENCE [LARGE SCALE GENOMIC DNA]</scope>
    <source>
        <strain evidence="9 10">SMS3</strain>
    </source>
</reference>
<evidence type="ECO:0000256" key="5">
    <source>
        <dbReference type="ARBA" id="ARBA00022737"/>
    </source>
</evidence>
<dbReference type="PROSITE" id="PS51464">
    <property type="entry name" value="SIS"/>
    <property type="match status" value="2"/>
</dbReference>
<proteinExistence type="predicted"/>
<evidence type="ECO:0000256" key="4">
    <source>
        <dbReference type="ARBA" id="ARBA00022576"/>
    </source>
</evidence>
<dbReference type="EC" id="2.6.1.16" evidence="2"/>
<feature type="domain" description="SIS" evidence="8">
    <location>
        <begin position="58"/>
        <end position="202"/>
    </location>
</feature>
<feature type="compositionally biased region" description="Basic and acidic residues" evidence="7">
    <location>
        <begin position="15"/>
        <end position="35"/>
    </location>
</feature>
<name>A0A222E1D1_9RHOB</name>
<sequence length="373" mass="39346">MSDYTARLKALTAEPSKDTGDDAARRGRVGRTRDEMMDQGRVLDTTIAAEREACSTLARAVVERGVKRIVITGCGDSWFAAIGARLAVERATGLVVEPAQAFDWAHFASSTADASTLVIGISSGGSTPAVVASMQAAKAQEALVFGVSNTTGSTVLTDFDGGLVVHAQRRGWPTQSSTATTGLLIALGIEIGALLGRDVDALRKGLSTVGASMDAVARDCDDAARDWAAQIADASIVLFAGAGPHFAAAAFGAAKVRELSPIHAMAMPLEEYHHYRSQKRDDPLFLIAPDAASRERALDTALVSEDAGGRTVALLPGPDDEIDSRIAHSWRMPQVDDALAPLVYSVPLHLVAYHFAEARFARNLGYPGHLQAT</sequence>
<dbReference type="Gene3D" id="3.40.50.10490">
    <property type="entry name" value="Glucose-6-phosphate isomerase like protein, domain 1"/>
    <property type="match status" value="2"/>
</dbReference>
<dbReference type="InterPro" id="IPR046348">
    <property type="entry name" value="SIS_dom_sf"/>
</dbReference>
<dbReference type="AlphaFoldDB" id="A0A222E1D1"/>
<dbReference type="PANTHER" id="PTHR10937">
    <property type="entry name" value="GLUCOSAMINE--FRUCTOSE-6-PHOSPHATE AMINOTRANSFERASE, ISOMERIZING"/>
    <property type="match status" value="1"/>
</dbReference>
<evidence type="ECO:0000256" key="2">
    <source>
        <dbReference type="ARBA" id="ARBA00012916"/>
    </source>
</evidence>
<dbReference type="GO" id="GO:0097367">
    <property type="term" value="F:carbohydrate derivative binding"/>
    <property type="evidence" value="ECO:0007669"/>
    <property type="project" value="InterPro"/>
</dbReference>
<organism evidence="9 10">
    <name type="scientific">Antarctobacter heliothermus</name>
    <dbReference type="NCBI Taxonomy" id="74033"/>
    <lineage>
        <taxon>Bacteria</taxon>
        <taxon>Pseudomonadati</taxon>
        <taxon>Pseudomonadota</taxon>
        <taxon>Alphaproteobacteria</taxon>
        <taxon>Rhodobacterales</taxon>
        <taxon>Roseobacteraceae</taxon>
        <taxon>Antarctobacter</taxon>
    </lineage>
</organism>
<dbReference type="InterPro" id="IPR035466">
    <property type="entry name" value="GlmS/AgaS_SIS"/>
</dbReference>
<dbReference type="RefSeq" id="WP_198319891.1">
    <property type="nucleotide sequence ID" value="NZ_CP022540.1"/>
</dbReference>
<dbReference type="CDD" id="cd05008">
    <property type="entry name" value="SIS_GlmS_GlmD_1"/>
    <property type="match status" value="1"/>
</dbReference>
<keyword evidence="5" id="KW-0677">Repeat</keyword>
<feature type="domain" description="SIS" evidence="8">
    <location>
        <begin position="227"/>
        <end position="366"/>
    </location>
</feature>
<dbReference type="KEGG" id="aht:ANTHELSMS3_01325"/>
<evidence type="ECO:0000256" key="1">
    <source>
        <dbReference type="ARBA" id="ARBA00001031"/>
    </source>
</evidence>
<dbReference type="PANTHER" id="PTHR10937:SF0">
    <property type="entry name" value="GLUTAMINE--FRUCTOSE-6-PHOSPHATE TRANSAMINASE (ISOMERIZING)"/>
    <property type="match status" value="1"/>
</dbReference>
<dbReference type="Pfam" id="PF01380">
    <property type="entry name" value="SIS"/>
    <property type="match status" value="2"/>
</dbReference>
<evidence type="ECO:0000256" key="6">
    <source>
        <dbReference type="ARBA" id="ARBA00022962"/>
    </source>
</evidence>
<dbReference type="EMBL" id="CP022540">
    <property type="protein sequence ID" value="ASP20029.1"/>
    <property type="molecule type" value="Genomic_DNA"/>
</dbReference>
<protein>
    <recommendedName>
        <fullName evidence="3">Glutamine--fructose-6-phosphate aminotransferase [isomerizing]</fullName>
        <ecNumber evidence="2">2.6.1.16</ecNumber>
    </recommendedName>
</protein>
<keyword evidence="9" id="KW-0808">Transferase</keyword>
<comment type="catalytic activity">
    <reaction evidence="1">
        <text>D-fructose 6-phosphate + L-glutamine = D-glucosamine 6-phosphate + L-glutamate</text>
        <dbReference type="Rhea" id="RHEA:13237"/>
        <dbReference type="ChEBI" id="CHEBI:29985"/>
        <dbReference type="ChEBI" id="CHEBI:58359"/>
        <dbReference type="ChEBI" id="CHEBI:58725"/>
        <dbReference type="ChEBI" id="CHEBI:61527"/>
        <dbReference type="EC" id="2.6.1.16"/>
    </reaction>
</comment>
<evidence type="ECO:0000256" key="3">
    <source>
        <dbReference type="ARBA" id="ARBA00016090"/>
    </source>
</evidence>
<dbReference type="InterPro" id="IPR001347">
    <property type="entry name" value="SIS_dom"/>
</dbReference>
<evidence type="ECO:0000259" key="8">
    <source>
        <dbReference type="PROSITE" id="PS51464"/>
    </source>
</evidence>
<dbReference type="GO" id="GO:0006002">
    <property type="term" value="P:fructose 6-phosphate metabolic process"/>
    <property type="evidence" value="ECO:0007669"/>
    <property type="project" value="TreeGrafter"/>
</dbReference>
<evidence type="ECO:0000256" key="7">
    <source>
        <dbReference type="SAM" id="MobiDB-lite"/>
    </source>
</evidence>
<keyword evidence="6" id="KW-0315">Glutamine amidotransferase</keyword>
<dbReference type="SUPFAM" id="SSF53697">
    <property type="entry name" value="SIS domain"/>
    <property type="match status" value="1"/>
</dbReference>
<dbReference type="Proteomes" id="UP000203589">
    <property type="component" value="Chromosome"/>
</dbReference>
<gene>
    <name evidence="9" type="ORF">ANTHELSMS3_01325</name>
</gene>
<keyword evidence="10" id="KW-1185">Reference proteome</keyword>
<evidence type="ECO:0000313" key="10">
    <source>
        <dbReference type="Proteomes" id="UP000203589"/>
    </source>
</evidence>
<feature type="region of interest" description="Disordered" evidence="7">
    <location>
        <begin position="11"/>
        <end position="35"/>
    </location>
</feature>
<dbReference type="GO" id="GO:0006047">
    <property type="term" value="P:UDP-N-acetylglucosamine metabolic process"/>
    <property type="evidence" value="ECO:0007669"/>
    <property type="project" value="TreeGrafter"/>
</dbReference>